<dbReference type="Proteomes" id="UP000188604">
    <property type="component" value="Chromosome"/>
</dbReference>
<reference evidence="1 2" key="1">
    <citation type="submission" date="2016-03" db="EMBL/GenBank/DDBJ databases">
        <title>Acetic acid bacteria sequencing.</title>
        <authorList>
            <person name="Brandt J."/>
            <person name="Jakob F."/>
            <person name="Vogel R.F."/>
        </authorList>
    </citation>
    <scope>NUCLEOTIDE SEQUENCE [LARGE SCALE GENOMIC DNA]</scope>
    <source>
        <strain evidence="1 2">NBRC 101099</strain>
    </source>
</reference>
<dbReference type="RefSeq" id="WP_077806915.1">
    <property type="nucleotide sequence ID" value="NZ_BJXS01000007.1"/>
</dbReference>
<keyword evidence="2" id="KW-1185">Reference proteome</keyword>
<dbReference type="OrthoDB" id="7280432at2"/>
<dbReference type="AlphaFoldDB" id="A0A1U9KQ41"/>
<dbReference type="KEGG" id="nch:A0U93_08085"/>
<sequence>MSGAAGWAVRLLVNGVEPLGTPVLRFAVRASRYACCDTAEIDLAVDRSALGGSDVWFDGRTVARIDLQLQVRRGDDAWTTLFHGLADEVEWQPEAYRATLLCRDYLSLLLDARVQEAWLNRTGAELVSALVEGVGLRADIAFGDGASGMTGQFWQIEHKRFSALAQHRFQTAFDLAFFVAREANADLYADGQTIVGRPVFLATDVDAVVHDVAGAMLARTCRRDLTMDNGVVVHVASWDSRQRSRTEIYYDGRDFSAVAPSGGGPVHHFRVPGRRLDDVKAIALGKYHRIAAHRGDIRLRIPGRVALRPRHFLASGSGVAGWPAALSVDEVISSGSVTGGFVQEVVLRDRSVGRAA</sequence>
<evidence type="ECO:0000313" key="2">
    <source>
        <dbReference type="Proteomes" id="UP000188604"/>
    </source>
</evidence>
<accession>A0A1U9KQ41</accession>
<dbReference type="SUPFAM" id="SSF69279">
    <property type="entry name" value="Phage tail proteins"/>
    <property type="match status" value="1"/>
</dbReference>
<gene>
    <name evidence="1" type="ORF">A0U93_08085</name>
</gene>
<organism evidence="1 2">
    <name type="scientific">Neoasaia chiangmaiensis</name>
    <dbReference type="NCBI Taxonomy" id="320497"/>
    <lineage>
        <taxon>Bacteria</taxon>
        <taxon>Pseudomonadati</taxon>
        <taxon>Pseudomonadota</taxon>
        <taxon>Alphaproteobacteria</taxon>
        <taxon>Acetobacterales</taxon>
        <taxon>Acetobacteraceae</taxon>
        <taxon>Neoasaia</taxon>
    </lineage>
</organism>
<evidence type="ECO:0000313" key="1">
    <source>
        <dbReference type="EMBL" id="AQS87905.1"/>
    </source>
</evidence>
<protein>
    <submittedName>
        <fullName evidence="1">Uncharacterized protein</fullName>
    </submittedName>
</protein>
<proteinExistence type="predicted"/>
<dbReference type="STRING" id="320497.A0U93_08085"/>
<dbReference type="EMBL" id="CP014691">
    <property type="protein sequence ID" value="AQS87905.1"/>
    <property type="molecule type" value="Genomic_DNA"/>
</dbReference>
<name>A0A1U9KQ41_9PROT</name>